<keyword evidence="2" id="KW-1185">Reference proteome</keyword>
<accession>A0A182VV20</accession>
<organism evidence="1 2">
    <name type="scientific">Anopheles minimus</name>
    <dbReference type="NCBI Taxonomy" id="112268"/>
    <lineage>
        <taxon>Eukaryota</taxon>
        <taxon>Metazoa</taxon>
        <taxon>Ecdysozoa</taxon>
        <taxon>Arthropoda</taxon>
        <taxon>Hexapoda</taxon>
        <taxon>Insecta</taxon>
        <taxon>Pterygota</taxon>
        <taxon>Neoptera</taxon>
        <taxon>Endopterygota</taxon>
        <taxon>Diptera</taxon>
        <taxon>Nematocera</taxon>
        <taxon>Culicoidea</taxon>
        <taxon>Culicidae</taxon>
        <taxon>Anophelinae</taxon>
        <taxon>Anopheles</taxon>
    </lineage>
</organism>
<dbReference type="AlphaFoldDB" id="A0A182VV20"/>
<protein>
    <submittedName>
        <fullName evidence="1">Uncharacterized protein</fullName>
    </submittedName>
</protein>
<name>A0A182VV20_9DIPT</name>
<dbReference type="Proteomes" id="UP000075920">
    <property type="component" value="Unassembled WGS sequence"/>
</dbReference>
<reference evidence="1" key="2">
    <citation type="submission" date="2020-05" db="UniProtKB">
        <authorList>
            <consortium name="EnsemblMetazoa"/>
        </authorList>
    </citation>
    <scope>IDENTIFICATION</scope>
    <source>
        <strain evidence="1">MINIMUS1</strain>
    </source>
</reference>
<sequence>MTISPPGKERFRIHLRRFEKLVDRQWKINRNLLLRTSAHSEGNNDRRCTQIVIDTFRRQQLLNLSTGFERRFDRLYLYVQLKRILGRPLQRGHKVLQCRLRFVSIVQSQPAQILAEFTLYADL</sequence>
<dbReference type="VEuPathDB" id="VectorBase:AMIN001915"/>
<dbReference type="EnsemblMetazoa" id="AMIN001915-RA">
    <property type="protein sequence ID" value="AMIN001915-PA"/>
    <property type="gene ID" value="AMIN001915"/>
</dbReference>
<evidence type="ECO:0000313" key="1">
    <source>
        <dbReference type="EnsemblMetazoa" id="AMIN001915-PA"/>
    </source>
</evidence>
<proteinExistence type="predicted"/>
<reference evidence="2" key="1">
    <citation type="submission" date="2013-03" db="EMBL/GenBank/DDBJ databases">
        <title>The Genome Sequence of Anopheles minimus MINIMUS1.</title>
        <authorList>
            <consortium name="The Broad Institute Genomics Platform"/>
            <person name="Neafsey D.E."/>
            <person name="Walton C."/>
            <person name="Walker B."/>
            <person name="Young S.K."/>
            <person name="Zeng Q."/>
            <person name="Gargeya S."/>
            <person name="Fitzgerald M."/>
            <person name="Haas B."/>
            <person name="Abouelleil A."/>
            <person name="Allen A.W."/>
            <person name="Alvarado L."/>
            <person name="Arachchi H.M."/>
            <person name="Berlin A.M."/>
            <person name="Chapman S.B."/>
            <person name="Gainer-Dewar J."/>
            <person name="Goldberg J."/>
            <person name="Griggs A."/>
            <person name="Gujja S."/>
            <person name="Hansen M."/>
            <person name="Howarth C."/>
            <person name="Imamovic A."/>
            <person name="Ireland A."/>
            <person name="Larimer J."/>
            <person name="McCowan C."/>
            <person name="Murphy C."/>
            <person name="Pearson M."/>
            <person name="Poon T.W."/>
            <person name="Priest M."/>
            <person name="Roberts A."/>
            <person name="Saif S."/>
            <person name="Shea T."/>
            <person name="Sisk P."/>
            <person name="Sykes S."/>
            <person name="Wortman J."/>
            <person name="Nusbaum C."/>
            <person name="Birren B."/>
        </authorList>
    </citation>
    <scope>NUCLEOTIDE SEQUENCE [LARGE SCALE GENOMIC DNA]</scope>
    <source>
        <strain evidence="2">MINIMUS1</strain>
    </source>
</reference>
<evidence type="ECO:0000313" key="2">
    <source>
        <dbReference type="Proteomes" id="UP000075920"/>
    </source>
</evidence>